<evidence type="ECO:0000313" key="2">
    <source>
        <dbReference type="Proteomes" id="UP000541444"/>
    </source>
</evidence>
<organism evidence="1 2">
    <name type="scientific">Kingdonia uniflora</name>
    <dbReference type="NCBI Taxonomy" id="39325"/>
    <lineage>
        <taxon>Eukaryota</taxon>
        <taxon>Viridiplantae</taxon>
        <taxon>Streptophyta</taxon>
        <taxon>Embryophyta</taxon>
        <taxon>Tracheophyta</taxon>
        <taxon>Spermatophyta</taxon>
        <taxon>Magnoliopsida</taxon>
        <taxon>Ranunculales</taxon>
        <taxon>Circaeasteraceae</taxon>
        <taxon>Kingdonia</taxon>
    </lineage>
</organism>
<gene>
    <name evidence="1" type="ORF">GIB67_015606</name>
</gene>
<dbReference type="AlphaFoldDB" id="A0A7J7NUL0"/>
<dbReference type="EMBL" id="JACGCM010000560">
    <property type="protein sequence ID" value="KAF6170654.1"/>
    <property type="molecule type" value="Genomic_DNA"/>
</dbReference>
<keyword evidence="2" id="KW-1185">Reference proteome</keyword>
<sequence>MSGSQLTKQSSGARRSTTVVPDLITTGVRVSSYSVRLDNYSIRTDSRYKPVVPEGYTYNLTSHGDSALLMSHK</sequence>
<dbReference type="Proteomes" id="UP000541444">
    <property type="component" value="Unassembled WGS sequence"/>
</dbReference>
<evidence type="ECO:0000313" key="1">
    <source>
        <dbReference type="EMBL" id="KAF6170654.1"/>
    </source>
</evidence>
<comment type="caution">
    <text evidence="1">The sequence shown here is derived from an EMBL/GenBank/DDBJ whole genome shotgun (WGS) entry which is preliminary data.</text>
</comment>
<protein>
    <submittedName>
        <fullName evidence="1">Uncharacterized protein</fullName>
    </submittedName>
</protein>
<reference evidence="1 2" key="1">
    <citation type="journal article" date="2020" name="IScience">
        <title>Genome Sequencing of the Endangered Kingdonia uniflora (Circaeasteraceae, Ranunculales) Reveals Potential Mechanisms of Evolutionary Specialization.</title>
        <authorList>
            <person name="Sun Y."/>
            <person name="Deng T."/>
            <person name="Zhang A."/>
            <person name="Moore M.J."/>
            <person name="Landis J.B."/>
            <person name="Lin N."/>
            <person name="Zhang H."/>
            <person name="Zhang X."/>
            <person name="Huang J."/>
            <person name="Zhang X."/>
            <person name="Sun H."/>
            <person name="Wang H."/>
        </authorList>
    </citation>
    <scope>NUCLEOTIDE SEQUENCE [LARGE SCALE GENOMIC DNA]</scope>
    <source>
        <strain evidence="1">TB1705</strain>
        <tissue evidence="1">Leaf</tissue>
    </source>
</reference>
<name>A0A7J7NUL0_9MAGN</name>
<proteinExistence type="predicted"/>
<accession>A0A7J7NUL0</accession>